<sequence>DRKDLVGELLEADESLQQEQQQQQQLGAAAAAVWRFAAANLEPQQLQALKEAANSPTGFSPKGQQANLLLQQAVQRLRQAELQRVLQQQPAAAAAAAAAADPAKQQQLLEEHSPLLRLVTDACAV</sequence>
<accession>U6MRF5</accession>
<reference evidence="1" key="1">
    <citation type="submission" date="2013-10" db="EMBL/GenBank/DDBJ databases">
        <title>Genomic analysis of the causative agents of coccidiosis in chickens.</title>
        <authorList>
            <person name="Reid A.J."/>
            <person name="Blake D."/>
            <person name="Billington K."/>
            <person name="Browne H."/>
            <person name="Dunn M."/>
            <person name="Hung S."/>
            <person name="Kawahara F."/>
            <person name="Miranda-Saavedra D."/>
            <person name="Mourier T."/>
            <person name="Nagra H."/>
            <person name="Otto T.D."/>
            <person name="Rawlings N."/>
            <person name="Sanchez A."/>
            <person name="Sanders M."/>
            <person name="Subramaniam C."/>
            <person name="Tay Y."/>
            <person name="Dear P."/>
            <person name="Doerig C."/>
            <person name="Gruber A."/>
            <person name="Parkinson J."/>
            <person name="Shirley M."/>
            <person name="Wan K.L."/>
            <person name="Berriman M."/>
            <person name="Tomley F."/>
            <person name="Pain A."/>
        </authorList>
    </citation>
    <scope>NUCLEOTIDE SEQUENCE [LARGE SCALE GENOMIC DNA]</scope>
    <source>
        <strain evidence="1">Houghton</strain>
    </source>
</reference>
<feature type="non-terminal residue" evidence="1">
    <location>
        <position position="1"/>
    </location>
</feature>
<dbReference type="Proteomes" id="UP000030754">
    <property type="component" value="Unassembled WGS sequence"/>
</dbReference>
<dbReference type="VEuPathDB" id="ToxoDB:ENH_00022320"/>
<evidence type="ECO:0000313" key="2">
    <source>
        <dbReference type="Proteomes" id="UP000030754"/>
    </source>
</evidence>
<keyword evidence="2" id="KW-1185">Reference proteome</keyword>
<evidence type="ECO:0000313" key="1">
    <source>
        <dbReference type="EMBL" id="CDJ66581.1"/>
    </source>
</evidence>
<reference evidence="1" key="2">
    <citation type="submission" date="2013-10" db="EMBL/GenBank/DDBJ databases">
        <authorList>
            <person name="Aslett M."/>
        </authorList>
    </citation>
    <scope>NUCLEOTIDE SEQUENCE [LARGE SCALE GENOMIC DNA]</scope>
    <source>
        <strain evidence="1">Houghton</strain>
    </source>
</reference>
<gene>
    <name evidence="1" type="ORF">ENH_00022320</name>
</gene>
<protein>
    <submittedName>
        <fullName evidence="1">Uncharacterized protein</fullName>
    </submittedName>
</protein>
<dbReference type="AlphaFoldDB" id="U6MRF5"/>
<dbReference type="RefSeq" id="XP_013435048.1">
    <property type="nucleotide sequence ID" value="XM_013579594.1"/>
</dbReference>
<organism evidence="1 2">
    <name type="scientific">Eimeria necatrix</name>
    <dbReference type="NCBI Taxonomy" id="51315"/>
    <lineage>
        <taxon>Eukaryota</taxon>
        <taxon>Sar</taxon>
        <taxon>Alveolata</taxon>
        <taxon>Apicomplexa</taxon>
        <taxon>Conoidasida</taxon>
        <taxon>Coccidia</taxon>
        <taxon>Eucoccidiorida</taxon>
        <taxon>Eimeriorina</taxon>
        <taxon>Eimeriidae</taxon>
        <taxon>Eimeria</taxon>
    </lineage>
</organism>
<dbReference type="EMBL" id="HG723685">
    <property type="protein sequence ID" value="CDJ66581.1"/>
    <property type="molecule type" value="Genomic_DNA"/>
</dbReference>
<proteinExistence type="predicted"/>
<name>U6MRF5_9EIME</name>
<dbReference type="GeneID" id="25472402"/>